<keyword evidence="3" id="KW-1185">Reference proteome</keyword>
<proteinExistence type="predicted"/>
<dbReference type="GO" id="GO:0006508">
    <property type="term" value="P:proteolysis"/>
    <property type="evidence" value="ECO:0007669"/>
    <property type="project" value="InterPro"/>
</dbReference>
<dbReference type="Proteomes" id="UP000664417">
    <property type="component" value="Unassembled WGS sequence"/>
</dbReference>
<dbReference type="Gene3D" id="3.30.750.44">
    <property type="match status" value="1"/>
</dbReference>
<dbReference type="InterPro" id="IPR029045">
    <property type="entry name" value="ClpP/crotonase-like_dom_sf"/>
</dbReference>
<dbReference type="GO" id="GO:0008236">
    <property type="term" value="F:serine-type peptidase activity"/>
    <property type="evidence" value="ECO:0007669"/>
    <property type="project" value="InterPro"/>
</dbReference>
<feature type="domain" description="Tail specific protease" evidence="1">
    <location>
        <begin position="455"/>
        <end position="636"/>
    </location>
</feature>
<evidence type="ECO:0000313" key="3">
    <source>
        <dbReference type="Proteomes" id="UP000664417"/>
    </source>
</evidence>
<dbReference type="PANTHER" id="PTHR11261">
    <property type="entry name" value="INTERPHOTORECEPTOR RETINOID-BINDING PROTEIN"/>
    <property type="match status" value="1"/>
</dbReference>
<reference evidence="2" key="1">
    <citation type="submission" date="2021-03" db="EMBL/GenBank/DDBJ databases">
        <authorList>
            <person name="Wang G."/>
        </authorList>
    </citation>
    <scope>NUCLEOTIDE SEQUENCE</scope>
    <source>
        <strain evidence="2">KCTC 12899</strain>
    </source>
</reference>
<name>A0A8J7QAX3_9BACT</name>
<dbReference type="RefSeq" id="WP_207856707.1">
    <property type="nucleotide sequence ID" value="NZ_JAFREP010000002.1"/>
</dbReference>
<comment type="caution">
    <text evidence="2">The sequence shown here is derived from an EMBL/GenBank/DDBJ whole genome shotgun (WGS) entry which is preliminary data.</text>
</comment>
<accession>A0A8J7QAX3</accession>
<evidence type="ECO:0000259" key="1">
    <source>
        <dbReference type="SMART" id="SM00245"/>
    </source>
</evidence>
<gene>
    <name evidence="2" type="ORF">J3U88_03295</name>
</gene>
<dbReference type="SUPFAM" id="SSF52096">
    <property type="entry name" value="ClpP/crotonase"/>
    <property type="match status" value="1"/>
</dbReference>
<evidence type="ECO:0000313" key="2">
    <source>
        <dbReference type="EMBL" id="MBO1317471.1"/>
    </source>
</evidence>
<sequence>MNSILLLTTLLLFQTPVTENVLTCPHYRTSEIWDTHVSLYNPQRVAQPVTVTAYHEDGSPAGTTVWTLPAEGGLDGGFSDLFPAVQSDNGWFEIRDPSGVVQGNLTYAFSLTGAAATVPFQEEHGRRQVIPLLENDGLWHSGLALTNPGQTENHIQLTLKFEDGRPADVVDLALAPGQKQVGMLHNLFNTTPERGQLIVTAREPLSVLALAVGPAFLQLKAQNGEVLGHVLDRPVTDLAEVQGNWRRLGYAGIMEIVGDEVALRHTIDESCVTPYFELPMDALRFEMFFQEDDVLRVEVGFTKETYYFERLDVLPEPCGINPDPLANFEAFVLAYQQHFAFFDALDFDWNARIEAARTKVNAQTSPVALFQVLSELLEATGDGHGELDAGFDDVGGGLPGPFQLDVYQHFMDQNEIAEFEEFYAQQIGLWEQLLVQYVSELKVAGNGKIVWGRLNEHTGYVLIREMSGYSGENLIVDEFALEDALDQVFADLGHLPAMVVDNRWNPGGVDAFAIQTARRFADQRRLAYSETGRFGEGFLPWRSHWTEPHPERTPYQGEVVYLTSSNTGSGAEVMTFLMRVLPNVVHLGERTAGALSDSLDLALPNGWSLSFSNEIYLDHQGEWYEYRGIPAAITMPHFPREDRLNQRDSILEKAIQLTQP</sequence>
<protein>
    <submittedName>
        <fullName evidence="2">S41 family peptidase</fullName>
    </submittedName>
</protein>
<dbReference type="EMBL" id="JAFREP010000002">
    <property type="protein sequence ID" value="MBO1317471.1"/>
    <property type="molecule type" value="Genomic_DNA"/>
</dbReference>
<dbReference type="Pfam" id="PF03572">
    <property type="entry name" value="Peptidase_S41"/>
    <property type="match status" value="1"/>
</dbReference>
<dbReference type="PANTHER" id="PTHR11261:SF3">
    <property type="entry name" value="RETINOL-BINDING PROTEIN 3"/>
    <property type="match status" value="1"/>
</dbReference>
<dbReference type="InterPro" id="IPR005151">
    <property type="entry name" value="Tail-specific_protease"/>
</dbReference>
<dbReference type="AlphaFoldDB" id="A0A8J7QAX3"/>
<dbReference type="CDD" id="cd07563">
    <property type="entry name" value="Peptidase_S41_IRBP"/>
    <property type="match status" value="1"/>
</dbReference>
<dbReference type="Gene3D" id="3.90.226.10">
    <property type="entry name" value="2-enoyl-CoA Hydratase, Chain A, domain 1"/>
    <property type="match status" value="1"/>
</dbReference>
<dbReference type="SMART" id="SM00245">
    <property type="entry name" value="TSPc"/>
    <property type="match status" value="1"/>
</dbReference>
<organism evidence="2 3">
    <name type="scientific">Acanthopleuribacter pedis</name>
    <dbReference type="NCBI Taxonomy" id="442870"/>
    <lineage>
        <taxon>Bacteria</taxon>
        <taxon>Pseudomonadati</taxon>
        <taxon>Acidobacteriota</taxon>
        <taxon>Holophagae</taxon>
        <taxon>Acanthopleuribacterales</taxon>
        <taxon>Acanthopleuribacteraceae</taxon>
        <taxon>Acanthopleuribacter</taxon>
    </lineage>
</organism>